<evidence type="ECO:0000256" key="1">
    <source>
        <dbReference type="ARBA" id="ARBA00004651"/>
    </source>
</evidence>
<feature type="transmembrane region" description="Helical" evidence="6">
    <location>
        <begin position="380"/>
        <end position="413"/>
    </location>
</feature>
<feature type="transmembrane region" description="Helical" evidence="6">
    <location>
        <begin position="191"/>
        <end position="209"/>
    </location>
</feature>
<evidence type="ECO:0000313" key="10">
    <source>
        <dbReference type="Proteomes" id="UP000502504"/>
    </source>
</evidence>
<feature type="transmembrane region" description="Helical" evidence="6">
    <location>
        <begin position="93"/>
        <end position="118"/>
    </location>
</feature>
<keyword evidence="3 6" id="KW-0812">Transmembrane</keyword>
<dbReference type="Gene3D" id="1.20.1740.10">
    <property type="entry name" value="Amino acid/polyamine transporter I"/>
    <property type="match status" value="1"/>
</dbReference>
<accession>A0AAE7CJ28</accession>
<protein>
    <submittedName>
        <fullName evidence="8">Amino acid permease</fullName>
    </submittedName>
    <submittedName>
        <fullName evidence="7">Transporter</fullName>
    </submittedName>
</protein>
<gene>
    <name evidence="7" type="ORF">AFM16_05380</name>
    <name evidence="8" type="ORF">HCX60_05495</name>
</gene>
<sequence>MSKPSTASGVPDELQRRLGVTDAVVIGLGSMIGAGIFVALAPAAHAAGSGLLLGLALAAVVAYCNATSSARLAARYPASGGTYVYGRERLGEFWGYLAGWGFIVGKTASCAAMALTVGSYVWPGQAHAVAVGAVVALTAVNYAGVHKSALLTRTIVAVVLAVLAAVVVAALTSEQADAARLTIGSDADFGGVLQAAGLLFFAFAGYARIATLGEEVRDPAHTIPRAIPLALGITLVVYAAVSIAVLAVLGPQQLADTTAPLSDAVRAAGAGWLSPVVRVGAAVAALGSLLALILGVSRTTLAMARDRHLPHALAAVHPRFKVPHRAELVVGAVVAVVAATADVRGAIGFSSFGVLAYYAIANASAWTLSPDEGRPHRLIPVLGLAGCLVLAFALPLTSVISGATVLALGAAAYGIRRAVAARRER</sequence>
<evidence type="ECO:0000256" key="3">
    <source>
        <dbReference type="ARBA" id="ARBA00022692"/>
    </source>
</evidence>
<keyword evidence="2" id="KW-1003">Cell membrane</keyword>
<evidence type="ECO:0000313" key="8">
    <source>
        <dbReference type="EMBL" id="QIT43040.1"/>
    </source>
</evidence>
<keyword evidence="5 6" id="KW-0472">Membrane</keyword>
<dbReference type="AlphaFoldDB" id="A0AAE7CJ28"/>
<keyword evidence="9" id="KW-1185">Reference proteome</keyword>
<comment type="subcellular location">
    <subcellularLocation>
        <location evidence="1">Cell membrane</location>
        <topology evidence="1">Multi-pass membrane protein</topology>
    </subcellularLocation>
</comment>
<feature type="transmembrane region" description="Helical" evidence="6">
    <location>
        <begin position="229"/>
        <end position="250"/>
    </location>
</feature>
<feature type="transmembrane region" description="Helical" evidence="6">
    <location>
        <begin position="20"/>
        <end position="40"/>
    </location>
</feature>
<dbReference type="EMBL" id="CP050692">
    <property type="protein sequence ID" value="QIT43040.1"/>
    <property type="molecule type" value="Genomic_DNA"/>
</dbReference>
<evidence type="ECO:0000313" key="7">
    <source>
        <dbReference type="EMBL" id="OOQ54034.1"/>
    </source>
</evidence>
<dbReference type="PANTHER" id="PTHR42770">
    <property type="entry name" value="AMINO ACID TRANSPORTER-RELATED"/>
    <property type="match status" value="1"/>
</dbReference>
<name>A0AAE7CJ28_STRAT</name>
<keyword evidence="4 6" id="KW-1133">Transmembrane helix</keyword>
<dbReference type="Proteomes" id="UP000502504">
    <property type="component" value="Chromosome"/>
</dbReference>
<dbReference type="InterPro" id="IPR050367">
    <property type="entry name" value="APC_superfamily"/>
</dbReference>
<reference evidence="7 9" key="1">
    <citation type="submission" date="2015-07" db="EMBL/GenBank/DDBJ databases">
        <title>Draft Genome Sequence of Streptomyces antibioticus, IMRU 3720 reveals insights in the evolution of actinomycin biosynthetic gene clusters in Streptomyces.</title>
        <authorList>
            <person name="Crnovcic I."/>
            <person name="Ruckert C."/>
            <person name="Kalinowksi J."/>
            <person name="Keller U."/>
        </authorList>
    </citation>
    <scope>NUCLEOTIDE SEQUENCE [LARGE SCALE GENOMIC DNA]</scope>
    <source>
        <strain evidence="7 9">DSM 41481</strain>
    </source>
</reference>
<evidence type="ECO:0000256" key="2">
    <source>
        <dbReference type="ARBA" id="ARBA00022475"/>
    </source>
</evidence>
<reference evidence="8 10" key="2">
    <citation type="submission" date="2020-03" db="EMBL/GenBank/DDBJ databases">
        <title>Is there a link between lipid content and antibiotic production in Streptomyces?</title>
        <authorList>
            <person name="David M."/>
            <person name="Lejeune C."/>
            <person name="Abreu S."/>
            <person name="Thibessard A."/>
            <person name="Leblond P."/>
            <person name="Chaminade P."/>
            <person name="Virolle M.-J."/>
        </authorList>
    </citation>
    <scope>NUCLEOTIDE SEQUENCE [LARGE SCALE GENOMIC DNA]</scope>
    <source>
        <strain evidence="8 10">DSM 41481</strain>
    </source>
</reference>
<dbReference type="Pfam" id="PF13520">
    <property type="entry name" value="AA_permease_2"/>
    <property type="match status" value="1"/>
</dbReference>
<proteinExistence type="predicted"/>
<feature type="transmembrane region" description="Helical" evidence="6">
    <location>
        <begin position="328"/>
        <end position="360"/>
    </location>
</feature>
<dbReference type="PANTHER" id="PTHR42770:SF7">
    <property type="entry name" value="MEMBRANE PROTEIN"/>
    <property type="match status" value="1"/>
</dbReference>
<feature type="transmembrane region" description="Helical" evidence="6">
    <location>
        <begin position="46"/>
        <end position="66"/>
    </location>
</feature>
<dbReference type="PIRSF" id="PIRSF006060">
    <property type="entry name" value="AA_transporter"/>
    <property type="match status" value="1"/>
</dbReference>
<dbReference type="InterPro" id="IPR002293">
    <property type="entry name" value="AA/rel_permease1"/>
</dbReference>
<organism evidence="8 10">
    <name type="scientific">Streptomyces antibioticus</name>
    <dbReference type="NCBI Taxonomy" id="1890"/>
    <lineage>
        <taxon>Bacteria</taxon>
        <taxon>Bacillati</taxon>
        <taxon>Actinomycetota</taxon>
        <taxon>Actinomycetes</taxon>
        <taxon>Kitasatosporales</taxon>
        <taxon>Streptomycetaceae</taxon>
        <taxon>Streptomyces</taxon>
    </lineage>
</organism>
<feature type="transmembrane region" description="Helical" evidence="6">
    <location>
        <begin position="150"/>
        <end position="171"/>
    </location>
</feature>
<dbReference type="RefSeq" id="WP_053625522.1">
    <property type="nucleotide sequence ID" value="NZ_CM007717.1"/>
</dbReference>
<feature type="transmembrane region" description="Helical" evidence="6">
    <location>
        <begin position="124"/>
        <end position="143"/>
    </location>
</feature>
<evidence type="ECO:0000256" key="6">
    <source>
        <dbReference type="SAM" id="Phobius"/>
    </source>
</evidence>
<evidence type="ECO:0000256" key="5">
    <source>
        <dbReference type="ARBA" id="ARBA00023136"/>
    </source>
</evidence>
<dbReference type="GO" id="GO:0022857">
    <property type="term" value="F:transmembrane transporter activity"/>
    <property type="evidence" value="ECO:0007669"/>
    <property type="project" value="InterPro"/>
</dbReference>
<dbReference type="EMBL" id="LHQL01000005">
    <property type="protein sequence ID" value="OOQ54034.1"/>
    <property type="molecule type" value="Genomic_DNA"/>
</dbReference>
<dbReference type="GO" id="GO:0005886">
    <property type="term" value="C:plasma membrane"/>
    <property type="evidence" value="ECO:0007669"/>
    <property type="project" value="UniProtKB-SubCell"/>
</dbReference>
<evidence type="ECO:0000313" key="9">
    <source>
        <dbReference type="Proteomes" id="UP000190306"/>
    </source>
</evidence>
<dbReference type="Proteomes" id="UP000190306">
    <property type="component" value="Chromosome"/>
</dbReference>
<evidence type="ECO:0000256" key="4">
    <source>
        <dbReference type="ARBA" id="ARBA00022989"/>
    </source>
</evidence>
<feature type="transmembrane region" description="Helical" evidence="6">
    <location>
        <begin position="270"/>
        <end position="297"/>
    </location>
</feature>